<dbReference type="PANTHER" id="PTHR44591">
    <property type="entry name" value="STRESS RESPONSE REGULATOR PROTEIN 1"/>
    <property type="match status" value="1"/>
</dbReference>
<evidence type="ECO:0000256" key="2">
    <source>
        <dbReference type="PROSITE-ProRule" id="PRU00169"/>
    </source>
</evidence>
<name>A0A410JUT8_9BACT</name>
<evidence type="ECO:0000313" key="4">
    <source>
        <dbReference type="EMBL" id="QAR31977.1"/>
    </source>
</evidence>
<dbReference type="AlphaFoldDB" id="A0A410JUT8"/>
<dbReference type="SMART" id="SM00448">
    <property type="entry name" value="REC"/>
    <property type="match status" value="1"/>
</dbReference>
<dbReference type="InterPro" id="IPR050595">
    <property type="entry name" value="Bact_response_regulator"/>
</dbReference>
<dbReference type="OrthoDB" id="159632at2"/>
<keyword evidence="1 2" id="KW-0597">Phosphoprotein</keyword>
<accession>A0A410JUT8</accession>
<keyword evidence="5" id="KW-1185">Reference proteome</keyword>
<dbReference type="CDD" id="cd17536">
    <property type="entry name" value="REC_YesN-like"/>
    <property type="match status" value="1"/>
</dbReference>
<dbReference type="Gene3D" id="3.40.50.2300">
    <property type="match status" value="1"/>
</dbReference>
<dbReference type="KEGG" id="gtl:EP073_00735"/>
<dbReference type="Proteomes" id="UP000287502">
    <property type="component" value="Chromosome"/>
</dbReference>
<dbReference type="InterPro" id="IPR001789">
    <property type="entry name" value="Sig_transdc_resp-reg_receiver"/>
</dbReference>
<organism evidence="4 5">
    <name type="scientific">Geovibrio thiophilus</name>
    <dbReference type="NCBI Taxonomy" id="139438"/>
    <lineage>
        <taxon>Bacteria</taxon>
        <taxon>Pseudomonadati</taxon>
        <taxon>Deferribacterota</taxon>
        <taxon>Deferribacteres</taxon>
        <taxon>Deferribacterales</taxon>
        <taxon>Geovibrionaceae</taxon>
        <taxon>Geovibrio</taxon>
    </lineage>
</organism>
<dbReference type="PROSITE" id="PS50110">
    <property type="entry name" value="RESPONSE_REGULATORY"/>
    <property type="match status" value="1"/>
</dbReference>
<evidence type="ECO:0000259" key="3">
    <source>
        <dbReference type="PROSITE" id="PS50110"/>
    </source>
</evidence>
<dbReference type="InterPro" id="IPR011006">
    <property type="entry name" value="CheY-like_superfamily"/>
</dbReference>
<proteinExistence type="predicted"/>
<dbReference type="EMBL" id="CP035108">
    <property type="protein sequence ID" value="QAR31977.1"/>
    <property type="molecule type" value="Genomic_DNA"/>
</dbReference>
<feature type="modified residue" description="4-aspartylphosphate" evidence="2">
    <location>
        <position position="54"/>
    </location>
</feature>
<dbReference type="RefSeq" id="WP_128465264.1">
    <property type="nucleotide sequence ID" value="NZ_CP035108.1"/>
</dbReference>
<evidence type="ECO:0000256" key="1">
    <source>
        <dbReference type="ARBA" id="ARBA00022553"/>
    </source>
</evidence>
<gene>
    <name evidence="4" type="ORF">EP073_00735</name>
</gene>
<evidence type="ECO:0000313" key="5">
    <source>
        <dbReference type="Proteomes" id="UP000287502"/>
    </source>
</evidence>
<dbReference type="PANTHER" id="PTHR44591:SF3">
    <property type="entry name" value="RESPONSE REGULATORY DOMAIN-CONTAINING PROTEIN"/>
    <property type="match status" value="1"/>
</dbReference>
<protein>
    <submittedName>
        <fullName evidence="4">Response regulator</fullName>
    </submittedName>
</protein>
<reference evidence="4 5" key="1">
    <citation type="submission" date="2019-01" db="EMBL/GenBank/DDBJ databases">
        <title>Geovibrio thiophilus DSM 11263, complete genome.</title>
        <authorList>
            <person name="Spring S."/>
            <person name="Bunk B."/>
            <person name="Sproer C."/>
        </authorList>
    </citation>
    <scope>NUCLEOTIDE SEQUENCE [LARGE SCALE GENOMIC DNA]</scope>
    <source>
        <strain evidence="4 5">DSM 11263</strain>
    </source>
</reference>
<dbReference type="GO" id="GO:0000160">
    <property type="term" value="P:phosphorelay signal transduction system"/>
    <property type="evidence" value="ECO:0007669"/>
    <property type="project" value="InterPro"/>
</dbReference>
<dbReference type="Pfam" id="PF00072">
    <property type="entry name" value="Response_reg"/>
    <property type="match status" value="1"/>
</dbReference>
<sequence>MKDIKILVVDDEEHTRLGYAEVLEMENFKVSTAEDAFKAIELLKQDKFDIVVTDLRMPEMDGLAFLERLKQIDKNTKAIMITAFGSFKTYKKASDSGVVIYLNKPVRAAELMEAVHAVVAMND</sequence>
<feature type="domain" description="Response regulatory" evidence="3">
    <location>
        <begin position="5"/>
        <end position="119"/>
    </location>
</feature>
<dbReference type="SUPFAM" id="SSF52172">
    <property type="entry name" value="CheY-like"/>
    <property type="match status" value="1"/>
</dbReference>